<dbReference type="EMBL" id="JACRYL010000006">
    <property type="protein sequence ID" value="MBC6110305.1"/>
    <property type="molecule type" value="Genomic_DNA"/>
</dbReference>
<protein>
    <recommendedName>
        <fullName evidence="6">Glycosyltransferase RgtA/B/C/D-like domain-containing protein</fullName>
    </recommendedName>
</protein>
<keyword evidence="2" id="KW-0802">TPR repeat</keyword>
<keyword evidence="3" id="KW-0472">Membrane</keyword>
<keyword evidence="3" id="KW-0812">Transmembrane</keyword>
<feature type="transmembrane region" description="Helical" evidence="3">
    <location>
        <begin position="243"/>
        <end position="262"/>
    </location>
</feature>
<reference evidence="4 5" key="1">
    <citation type="submission" date="2020-08" db="EMBL/GenBank/DDBJ databases">
        <authorList>
            <person name="Sun Q."/>
            <person name="Inoue M."/>
        </authorList>
    </citation>
    <scope>NUCLEOTIDE SEQUENCE [LARGE SCALE GENOMIC DNA]</scope>
    <source>
        <strain evidence="4 5">CCM 8938</strain>
    </source>
</reference>
<feature type="transmembrane region" description="Helical" evidence="3">
    <location>
        <begin position="171"/>
        <end position="192"/>
    </location>
</feature>
<evidence type="ECO:0000256" key="2">
    <source>
        <dbReference type="ARBA" id="ARBA00022803"/>
    </source>
</evidence>
<feature type="transmembrane region" description="Helical" evidence="3">
    <location>
        <begin position="317"/>
        <end position="334"/>
    </location>
</feature>
<dbReference type="RefSeq" id="WP_187070780.1">
    <property type="nucleotide sequence ID" value="NZ_JACRYL010000006.1"/>
</dbReference>
<name>A0ABR7KQF2_9SPHI</name>
<evidence type="ECO:0000256" key="1">
    <source>
        <dbReference type="ARBA" id="ARBA00022737"/>
    </source>
</evidence>
<dbReference type="PANTHER" id="PTHR44227:SF3">
    <property type="entry name" value="PROTEIN O-MANNOSYL-TRANSFERASE TMTC4"/>
    <property type="match status" value="1"/>
</dbReference>
<organism evidence="4 5">
    <name type="scientific">Pedobacter fastidiosus</name>
    <dbReference type="NCBI Taxonomy" id="2765361"/>
    <lineage>
        <taxon>Bacteria</taxon>
        <taxon>Pseudomonadati</taxon>
        <taxon>Bacteroidota</taxon>
        <taxon>Sphingobacteriia</taxon>
        <taxon>Sphingobacteriales</taxon>
        <taxon>Sphingobacteriaceae</taxon>
        <taxon>Pedobacter</taxon>
    </lineage>
</organism>
<keyword evidence="1" id="KW-0677">Repeat</keyword>
<evidence type="ECO:0000313" key="4">
    <source>
        <dbReference type="EMBL" id="MBC6110305.1"/>
    </source>
</evidence>
<accession>A0ABR7KQF2</accession>
<evidence type="ECO:0000256" key="3">
    <source>
        <dbReference type="SAM" id="Phobius"/>
    </source>
</evidence>
<dbReference type="Proteomes" id="UP000652755">
    <property type="component" value="Unassembled WGS sequence"/>
</dbReference>
<evidence type="ECO:0008006" key="6">
    <source>
        <dbReference type="Google" id="ProtNLM"/>
    </source>
</evidence>
<dbReference type="InterPro" id="IPR052346">
    <property type="entry name" value="O-mannosyl-transferase_TMTC"/>
</dbReference>
<feature type="transmembrane region" description="Helical" evidence="3">
    <location>
        <begin position="114"/>
        <end position="137"/>
    </location>
</feature>
<feature type="transmembrane region" description="Helical" evidence="3">
    <location>
        <begin position="372"/>
        <end position="392"/>
    </location>
</feature>
<comment type="caution">
    <text evidence="4">The sequence shown here is derived from an EMBL/GenBank/DDBJ whole genome shotgun (WGS) entry which is preliminary data.</text>
</comment>
<proteinExistence type="predicted"/>
<gene>
    <name evidence="4" type="ORF">H7U22_07700</name>
</gene>
<evidence type="ECO:0000313" key="5">
    <source>
        <dbReference type="Proteomes" id="UP000652755"/>
    </source>
</evidence>
<keyword evidence="5" id="KW-1185">Reference proteome</keyword>
<keyword evidence="3" id="KW-1133">Transmembrane helix</keyword>
<feature type="transmembrane region" description="Helical" evidence="3">
    <location>
        <begin position="33"/>
        <end position="52"/>
    </location>
</feature>
<sequence length="447" mass="52158">MPAHASQALVIIHQDSADEANGLKIKSQFPNKIHLFNIFLILLCIAGIYFQVYRHEFLIGWDDQWFVTNHYTEDGLTRHNLLSILKDFYYGQYAPFNQLYYTILYRFFGYRTGYFHLASVLLHLINSSLVYIMVLCFMRDFEGMTRTQNIQVACLTALLFAVHPINVEPVAWVAASKVLLYAFFYIIAVLSYRIYILRSVQSRFWLVLLFFILSFGAKEQAVVFPLTMLLMDYLYGRGWRNRMMWLEKLPVFLISLLMGFVTMESQGADGAGNFYNVLERVPLFFYTVGEYFTKCVIPINVSYLYPFPFESGGEIPGWLWTSTLCIPFALYCLKDFFRYKWVLFGITWFFIHILLVGNLISLARFSVLADRYAYVSSIGIFIILAGMIVSLIKQSNHKNWLYSVSILFLVCLFLYSHSYASVWRNASTLKERLRSTIQSRPDYISNK</sequence>
<feature type="transmembrane region" description="Helical" evidence="3">
    <location>
        <begin position="149"/>
        <end position="165"/>
    </location>
</feature>
<feature type="transmembrane region" description="Helical" evidence="3">
    <location>
        <begin position="283"/>
        <end position="305"/>
    </location>
</feature>
<feature type="transmembrane region" description="Helical" evidence="3">
    <location>
        <begin position="204"/>
        <end position="231"/>
    </location>
</feature>
<feature type="transmembrane region" description="Helical" evidence="3">
    <location>
        <begin position="341"/>
        <end position="360"/>
    </location>
</feature>
<feature type="transmembrane region" description="Helical" evidence="3">
    <location>
        <begin position="399"/>
        <end position="420"/>
    </location>
</feature>
<dbReference type="PANTHER" id="PTHR44227">
    <property type="match status" value="1"/>
</dbReference>